<sequence length="403" mass="47720">MAERAATATIAGYIYQFDYTIKCLLDLPNDNDSVDIENIEDIDIHSCTEDTAIQCKYYEATEYNHSIIAEPIRLMLNHFLNVKNGTVQSIDYKLYGFYKSGQQKLTLPIALEFLKKHFLTYTRTENKIKVEHKHHVELGLDDADLTKFLSRLTINVNAEQDSTQFQNIISRLKLIFNCDDFEAEHYYYNNALKIVSHAAKKNDANQRRIRKCDFLNQINKKEVLFNKWFIHFRGEQKYFSELRKKYFSSVNANERFFLIELETDYSKADLKELLLEISRKWTKISKRESNPFCPYIYFHNIKDEELIELKTALSREDNFIFIDGYNFKGADFSVESIIKKPNINNPIRLKLIDTLDNLKLVLQKKNKDIYQFNFSAPYFEVDNQYIQNIKIQIRELKSIKEII</sequence>
<organism evidence="1">
    <name type="scientific">termite gut metagenome</name>
    <dbReference type="NCBI Taxonomy" id="433724"/>
    <lineage>
        <taxon>unclassified sequences</taxon>
        <taxon>metagenomes</taxon>
        <taxon>organismal metagenomes</taxon>
    </lineage>
</organism>
<dbReference type="EMBL" id="SNRY01004273">
    <property type="protein sequence ID" value="KAA6318198.1"/>
    <property type="molecule type" value="Genomic_DNA"/>
</dbReference>
<protein>
    <recommendedName>
        <fullName evidence="2">CD-NTase associated protein 4-like DNA endonuclease domain-containing protein</fullName>
    </recommendedName>
</protein>
<gene>
    <name evidence="1" type="ORF">EZS27_031764</name>
</gene>
<evidence type="ECO:0000313" key="1">
    <source>
        <dbReference type="EMBL" id="KAA6318198.1"/>
    </source>
</evidence>
<dbReference type="NCBIfam" id="NF042945">
    <property type="entry name" value="DUF4297_antiphage"/>
    <property type="match status" value="1"/>
</dbReference>
<reference evidence="1" key="1">
    <citation type="submission" date="2019-03" db="EMBL/GenBank/DDBJ databases">
        <title>Single cell metagenomics reveals metabolic interactions within the superorganism composed of flagellate Streblomastix strix and complex community of Bacteroidetes bacteria on its surface.</title>
        <authorList>
            <person name="Treitli S.C."/>
            <person name="Kolisko M."/>
            <person name="Husnik F."/>
            <person name="Keeling P."/>
            <person name="Hampl V."/>
        </authorList>
    </citation>
    <scope>NUCLEOTIDE SEQUENCE</scope>
    <source>
        <strain evidence="1">STM</strain>
    </source>
</reference>
<accession>A0A5J4QAS2</accession>
<name>A0A5J4QAS2_9ZZZZ</name>
<dbReference type="AlphaFoldDB" id="A0A5J4QAS2"/>
<proteinExistence type="predicted"/>
<evidence type="ECO:0008006" key="2">
    <source>
        <dbReference type="Google" id="ProtNLM"/>
    </source>
</evidence>
<comment type="caution">
    <text evidence="1">The sequence shown here is derived from an EMBL/GenBank/DDBJ whole genome shotgun (WGS) entry which is preliminary data.</text>
</comment>